<evidence type="ECO:0000256" key="6">
    <source>
        <dbReference type="SAM" id="MobiDB-lite"/>
    </source>
</evidence>
<evidence type="ECO:0000313" key="7">
    <source>
        <dbReference type="EMBL" id="ANS57601.1"/>
    </source>
</evidence>
<dbReference type="InterPro" id="IPR036870">
    <property type="entry name" value="Ribosomal_bS18_sf"/>
</dbReference>
<dbReference type="PRINTS" id="PR00974">
    <property type="entry name" value="RIBOSOMALS18"/>
</dbReference>
<gene>
    <name evidence="4" type="primary">rps18</name>
</gene>
<dbReference type="GO" id="GO:0003735">
    <property type="term" value="F:structural constituent of ribosome"/>
    <property type="evidence" value="ECO:0007669"/>
    <property type="project" value="InterPro"/>
</dbReference>
<dbReference type="Pfam" id="PF01084">
    <property type="entry name" value="Ribosomal_S18"/>
    <property type="match status" value="1"/>
</dbReference>
<comment type="similarity">
    <text evidence="1 4 5">Belongs to the bacterial ribosomal protein bS18 family.</text>
</comment>
<dbReference type="InterPro" id="IPR001648">
    <property type="entry name" value="Ribosomal_bS18"/>
</dbReference>
<dbReference type="PANTHER" id="PTHR13479:SF40">
    <property type="entry name" value="SMALL RIBOSOMAL SUBUNIT PROTEIN BS18M"/>
    <property type="match status" value="1"/>
</dbReference>
<dbReference type="PANTHER" id="PTHR13479">
    <property type="entry name" value="30S RIBOSOMAL PROTEIN S18"/>
    <property type="match status" value="1"/>
</dbReference>
<evidence type="ECO:0000256" key="3">
    <source>
        <dbReference type="ARBA" id="ARBA00023274"/>
    </source>
</evidence>
<dbReference type="RefSeq" id="YP_009326973.1">
    <property type="nucleotide sequence ID" value="NC_032045.1"/>
</dbReference>
<keyword evidence="7" id="KW-0150">Chloroplast</keyword>
<comment type="subunit">
    <text evidence="4">Part of the 30S ribosomal subunit.</text>
</comment>
<keyword evidence="3 4" id="KW-0687">Ribonucleoprotein</keyword>
<dbReference type="Gene3D" id="4.10.640.10">
    <property type="entry name" value="Ribosomal protein S18"/>
    <property type="match status" value="1"/>
</dbReference>
<keyword evidence="4" id="KW-0699">rRNA-binding</keyword>
<keyword evidence="4" id="KW-0694">RNA-binding</keyword>
<dbReference type="GO" id="GO:0006412">
    <property type="term" value="P:translation"/>
    <property type="evidence" value="ECO:0007669"/>
    <property type="project" value="UniProtKB-UniRule"/>
</dbReference>
<proteinExistence type="inferred from homology"/>
<keyword evidence="2 4" id="KW-0689">Ribosomal protein</keyword>
<name>A0A1I9LVI1_9PHAE</name>
<evidence type="ECO:0000256" key="4">
    <source>
        <dbReference type="HAMAP-Rule" id="MF_00270"/>
    </source>
</evidence>
<dbReference type="EMBL" id="KU164871">
    <property type="protein sequence ID" value="ANS57601.1"/>
    <property type="molecule type" value="Genomic_DNA"/>
</dbReference>
<accession>A0A1I9LVI1</accession>
<organism evidence="7">
    <name type="scientific">Pleurocladia lacustris</name>
    <dbReference type="NCBI Taxonomy" id="246121"/>
    <lineage>
        <taxon>Eukaryota</taxon>
        <taxon>Sar</taxon>
        <taxon>Stramenopiles</taxon>
        <taxon>Ochrophyta</taxon>
        <taxon>PX clade</taxon>
        <taxon>Phaeophyceae</taxon>
        <taxon>Ectocarpales</taxon>
        <taxon>Chordariaceae</taxon>
        <taxon>Pleurocladia</taxon>
    </lineage>
</organism>
<comment type="subcellular location">
    <subcellularLocation>
        <location evidence="4">Plastid</location>
        <location evidence="4">Chloroplast</location>
    </subcellularLocation>
</comment>
<geneLocation type="chloroplast" evidence="7"/>
<dbReference type="SUPFAM" id="SSF46911">
    <property type="entry name" value="Ribosomal protein S18"/>
    <property type="match status" value="1"/>
</dbReference>
<dbReference type="GO" id="GO:0009507">
    <property type="term" value="C:chloroplast"/>
    <property type="evidence" value="ECO:0007669"/>
    <property type="project" value="UniProtKB-SubCell"/>
</dbReference>
<keyword evidence="7" id="KW-0934">Plastid</keyword>
<evidence type="ECO:0000256" key="1">
    <source>
        <dbReference type="ARBA" id="ARBA00005589"/>
    </source>
</evidence>
<feature type="region of interest" description="Disordered" evidence="6">
    <location>
        <begin position="1"/>
        <end position="61"/>
    </location>
</feature>
<dbReference type="GO" id="GO:0022627">
    <property type="term" value="C:cytosolic small ribosomal subunit"/>
    <property type="evidence" value="ECO:0007669"/>
    <property type="project" value="TreeGrafter"/>
</dbReference>
<sequence length="123" mass="14473">MTKLEGFEKQNAVKNQTTENKKQTAIKNQMTKNNQKNLKEKKNNNNNNNNNNKKVRREPLKLKPTARIDYKQVDILLAFSTEHGKIKSRRLTKLTLKQQRQLSKSIKRARYLHLLPFVTSVEN</sequence>
<reference evidence="7" key="1">
    <citation type="submission" date="2015-11" db="EMBL/GenBank/DDBJ databases">
        <title>Complete mitochondrial and plastid genomes of the freshwater brown alga Pleurocladia lacustris A. Braun and its phylogenetic placement in the Phaeophyceae.</title>
        <authorList>
            <person name="Wang X."/>
            <person name="Wehr J.D."/>
            <person name="Karol K.G."/>
        </authorList>
    </citation>
    <scope>NUCLEOTIDE SEQUENCE</scope>
    <source>
        <strain evidence="7">Sa2</strain>
    </source>
</reference>
<feature type="compositionally biased region" description="Polar residues" evidence="6">
    <location>
        <begin position="12"/>
        <end position="31"/>
    </location>
</feature>
<dbReference type="GO" id="GO:0070181">
    <property type="term" value="F:small ribosomal subunit rRNA binding"/>
    <property type="evidence" value="ECO:0007669"/>
    <property type="project" value="TreeGrafter"/>
</dbReference>
<evidence type="ECO:0000256" key="5">
    <source>
        <dbReference type="RuleBase" id="RU003910"/>
    </source>
</evidence>
<dbReference type="NCBIfam" id="TIGR00165">
    <property type="entry name" value="S18"/>
    <property type="match status" value="1"/>
</dbReference>
<dbReference type="HAMAP" id="MF_00270">
    <property type="entry name" value="Ribosomal_bS18"/>
    <property type="match status" value="1"/>
</dbReference>
<protein>
    <recommendedName>
        <fullName evidence="4">Small ribosomal subunit protein bS18c</fullName>
    </recommendedName>
</protein>
<dbReference type="AlphaFoldDB" id="A0A1I9LVI1"/>
<evidence type="ECO:0000256" key="2">
    <source>
        <dbReference type="ARBA" id="ARBA00022980"/>
    </source>
</evidence>